<proteinExistence type="predicted"/>
<dbReference type="InterPro" id="IPR002470">
    <property type="entry name" value="Peptidase_S9A"/>
</dbReference>
<comment type="catalytic activity">
    <reaction evidence="1">
        <text>Hydrolysis of Pro-|-Xaa &gt;&gt; Ala-|-Xaa in oligopeptides.</text>
        <dbReference type="EC" id="3.4.21.26"/>
    </reaction>
</comment>
<evidence type="ECO:0000256" key="5">
    <source>
        <dbReference type="ARBA" id="ARBA00022825"/>
    </source>
</evidence>
<dbReference type="InterPro" id="IPR029058">
    <property type="entry name" value="AB_hydrolase_fold"/>
</dbReference>
<name>A0A841CUA3_9PSEU</name>
<protein>
    <recommendedName>
        <fullName evidence="2">prolyl oligopeptidase</fullName>
        <ecNumber evidence="2">3.4.21.26</ecNumber>
    </recommendedName>
</protein>
<evidence type="ECO:0000259" key="6">
    <source>
        <dbReference type="Pfam" id="PF00326"/>
    </source>
</evidence>
<organism evidence="8 9">
    <name type="scientific">Saccharothrix tamanrassetensis</name>
    <dbReference type="NCBI Taxonomy" id="1051531"/>
    <lineage>
        <taxon>Bacteria</taxon>
        <taxon>Bacillati</taxon>
        <taxon>Actinomycetota</taxon>
        <taxon>Actinomycetes</taxon>
        <taxon>Pseudonocardiales</taxon>
        <taxon>Pseudonocardiaceae</taxon>
        <taxon>Saccharothrix</taxon>
    </lineage>
</organism>
<keyword evidence="4 8" id="KW-0378">Hydrolase</keyword>
<dbReference type="EC" id="3.4.21.26" evidence="2"/>
<dbReference type="InterPro" id="IPR001375">
    <property type="entry name" value="Peptidase_S9_cat"/>
</dbReference>
<dbReference type="PRINTS" id="PR00862">
    <property type="entry name" value="PROLIGOPTASE"/>
</dbReference>
<evidence type="ECO:0000313" key="9">
    <source>
        <dbReference type="Proteomes" id="UP000547510"/>
    </source>
</evidence>
<dbReference type="GO" id="GO:0004252">
    <property type="term" value="F:serine-type endopeptidase activity"/>
    <property type="evidence" value="ECO:0007669"/>
    <property type="project" value="UniProtKB-EC"/>
</dbReference>
<dbReference type="EMBL" id="JACHJN010000011">
    <property type="protein sequence ID" value="MBB5959607.1"/>
    <property type="molecule type" value="Genomic_DNA"/>
</dbReference>
<dbReference type="Proteomes" id="UP000547510">
    <property type="component" value="Unassembled WGS sequence"/>
</dbReference>
<dbReference type="Gene3D" id="3.40.50.1820">
    <property type="entry name" value="alpha/beta hydrolase"/>
    <property type="match status" value="1"/>
</dbReference>
<reference evidence="8 9" key="1">
    <citation type="submission" date="2020-08" db="EMBL/GenBank/DDBJ databases">
        <title>Genomic Encyclopedia of Type Strains, Phase III (KMG-III): the genomes of soil and plant-associated and newly described type strains.</title>
        <authorList>
            <person name="Whitman W."/>
        </authorList>
    </citation>
    <scope>NUCLEOTIDE SEQUENCE [LARGE SCALE GENOMIC DNA]</scope>
    <source>
        <strain evidence="8 9">CECT 8640</strain>
    </source>
</reference>
<feature type="domain" description="Peptidase S9 prolyl oligopeptidase catalytic" evidence="6">
    <location>
        <begin position="421"/>
        <end position="628"/>
    </location>
</feature>
<feature type="domain" description="Peptidase S9A N-terminal" evidence="7">
    <location>
        <begin position="2"/>
        <end position="356"/>
    </location>
</feature>
<evidence type="ECO:0000313" key="8">
    <source>
        <dbReference type="EMBL" id="MBB5959607.1"/>
    </source>
</evidence>
<dbReference type="PANTHER" id="PTHR42881:SF2">
    <property type="entry name" value="PROLYL ENDOPEPTIDASE"/>
    <property type="match status" value="1"/>
</dbReference>
<comment type="caution">
    <text evidence="8">The sequence shown here is derived from an EMBL/GenBank/DDBJ whole genome shotgun (WGS) entry which is preliminary data.</text>
</comment>
<sequence length="640" mass="69194">MPDPFRWLEEETADVLAWQEAEDRAAREHLHAYTAWPTALSTARRFSVPALAYQPAELHGGRWFRERVPDGAHNPVLEVAETAAGPGRVLVDLTDREARSALYWSPSPDGRRLAFAVADPPLFRVVDVDSGEVLLPGLPCGGVHRVTWLPDSTRLFCVVDELTRSTGYLVRLSAEPEVERQALPANPVTRRVTVSPDGRWALAHDSDRPNFLRDLEDGSGWVPFLRDATGRFRGTVVGGDFVAVTDQGAANGRVVAIPLDGSAWRELVPAGDCVLFSVADIGTELVLAEYADGAGRLRRITPDGTVLGEIPLPDKGMVWPGPGRDEGMVTATRDGCTFSFSSLTRSPATYHYSAGDTAPRQVTPQQVSVDGAVMRTGVADGIPYKVVCEAGHPGPRPLIIGAYGALNIAWLPAYLFALPAAWVHLGGVYVHAHLRGGGEYGTAWWQGARRHTKQNTFDDLYTVAEHLVDQGWTTPEQLGVFGASLGALPAAVAVTQRPGLFRACVAMMPVLDLLRCRKDPATMADIVATDLGDPRDPSDAAVLRAYSPYHQVRDGTAYPAVLLDCGAAGRSCPAWHGRKMAARLRRATSSRHPVLLRVRPAGHITETTPEDLLWRDAEQLAFFAEELGLPLPKDAAGAVG</sequence>
<keyword evidence="9" id="KW-1185">Reference proteome</keyword>
<dbReference type="PANTHER" id="PTHR42881">
    <property type="entry name" value="PROLYL ENDOPEPTIDASE"/>
    <property type="match status" value="1"/>
</dbReference>
<dbReference type="RefSeq" id="WP_184696631.1">
    <property type="nucleotide sequence ID" value="NZ_JACHJN010000011.1"/>
</dbReference>
<evidence type="ECO:0000256" key="3">
    <source>
        <dbReference type="ARBA" id="ARBA00022670"/>
    </source>
</evidence>
<evidence type="ECO:0000256" key="1">
    <source>
        <dbReference type="ARBA" id="ARBA00001070"/>
    </source>
</evidence>
<evidence type="ECO:0000259" key="7">
    <source>
        <dbReference type="Pfam" id="PF02897"/>
    </source>
</evidence>
<dbReference type="Gene3D" id="2.130.10.120">
    <property type="entry name" value="Prolyl oligopeptidase, N-terminal domain"/>
    <property type="match status" value="1"/>
</dbReference>
<dbReference type="SUPFAM" id="SSF53474">
    <property type="entry name" value="alpha/beta-Hydrolases"/>
    <property type="match status" value="1"/>
</dbReference>
<dbReference type="GO" id="GO:0005829">
    <property type="term" value="C:cytosol"/>
    <property type="evidence" value="ECO:0007669"/>
    <property type="project" value="TreeGrafter"/>
</dbReference>
<keyword evidence="3" id="KW-0645">Protease</keyword>
<dbReference type="InterPro" id="IPR023302">
    <property type="entry name" value="Pept_S9A_N"/>
</dbReference>
<dbReference type="Pfam" id="PF02897">
    <property type="entry name" value="Peptidase_S9_N"/>
    <property type="match status" value="1"/>
</dbReference>
<dbReference type="GO" id="GO:0070012">
    <property type="term" value="F:oligopeptidase activity"/>
    <property type="evidence" value="ECO:0007669"/>
    <property type="project" value="TreeGrafter"/>
</dbReference>
<evidence type="ECO:0000256" key="2">
    <source>
        <dbReference type="ARBA" id="ARBA00011897"/>
    </source>
</evidence>
<dbReference type="SUPFAM" id="SSF50993">
    <property type="entry name" value="Peptidase/esterase 'gauge' domain"/>
    <property type="match status" value="1"/>
</dbReference>
<gene>
    <name evidence="8" type="ORF">FHS29_006228</name>
</gene>
<dbReference type="AlphaFoldDB" id="A0A841CUA3"/>
<dbReference type="InterPro" id="IPR051167">
    <property type="entry name" value="Prolyl_oligopep/macrocyclase"/>
</dbReference>
<dbReference type="GO" id="GO:0006508">
    <property type="term" value="P:proteolysis"/>
    <property type="evidence" value="ECO:0007669"/>
    <property type="project" value="UniProtKB-KW"/>
</dbReference>
<accession>A0A841CUA3</accession>
<keyword evidence="5" id="KW-0720">Serine protease</keyword>
<evidence type="ECO:0000256" key="4">
    <source>
        <dbReference type="ARBA" id="ARBA00022801"/>
    </source>
</evidence>
<dbReference type="Pfam" id="PF00326">
    <property type="entry name" value="Peptidase_S9"/>
    <property type="match status" value="1"/>
</dbReference>